<comment type="caution">
    <text evidence="6">The sequence shown here is derived from an EMBL/GenBank/DDBJ whole genome shotgun (WGS) entry which is preliminary data.</text>
</comment>
<accession>A0ABT6F348</accession>
<dbReference type="InterPro" id="IPR011009">
    <property type="entry name" value="Kinase-like_dom_sf"/>
</dbReference>
<keyword evidence="4" id="KW-0547">Nucleotide-binding</keyword>
<dbReference type="GO" id="GO:0004674">
    <property type="term" value="F:protein serine/threonine kinase activity"/>
    <property type="evidence" value="ECO:0007669"/>
    <property type="project" value="UniProtKB-KW"/>
</dbReference>
<dbReference type="SMART" id="SM00220">
    <property type="entry name" value="S_TKc"/>
    <property type="match status" value="1"/>
</dbReference>
<dbReference type="InterPro" id="IPR050349">
    <property type="entry name" value="WD_LIS1/nudF_dynein_reg"/>
</dbReference>
<evidence type="ECO:0000259" key="5">
    <source>
        <dbReference type="PROSITE" id="PS50011"/>
    </source>
</evidence>
<feature type="repeat" description="WD" evidence="3">
    <location>
        <begin position="611"/>
        <end position="644"/>
    </location>
</feature>
<dbReference type="InterPro" id="IPR017441">
    <property type="entry name" value="Protein_kinase_ATP_BS"/>
</dbReference>
<dbReference type="PROSITE" id="PS00107">
    <property type="entry name" value="PROTEIN_KINASE_ATP"/>
    <property type="match status" value="1"/>
</dbReference>
<dbReference type="PROSITE" id="PS50011">
    <property type="entry name" value="PROTEIN_KINASE_DOM"/>
    <property type="match status" value="1"/>
</dbReference>
<dbReference type="SMART" id="SM00320">
    <property type="entry name" value="WD40"/>
    <property type="match status" value="7"/>
</dbReference>
<dbReference type="PROSITE" id="PS50294">
    <property type="entry name" value="WD_REPEATS_REGION"/>
    <property type="match status" value="3"/>
</dbReference>
<evidence type="ECO:0000256" key="3">
    <source>
        <dbReference type="PROSITE-ProRule" id="PRU00221"/>
    </source>
</evidence>
<dbReference type="Gene3D" id="1.10.510.10">
    <property type="entry name" value="Transferase(Phosphotransferase) domain 1"/>
    <property type="match status" value="1"/>
</dbReference>
<dbReference type="PRINTS" id="PR00320">
    <property type="entry name" value="GPROTEINBRPT"/>
</dbReference>
<feature type="repeat" description="WD" evidence="3">
    <location>
        <begin position="695"/>
        <end position="727"/>
    </location>
</feature>
<protein>
    <submittedName>
        <fullName evidence="6">Serine/threonine protein kinase</fullName>
    </submittedName>
</protein>
<keyword evidence="4" id="KW-0067">ATP-binding</keyword>
<keyword evidence="6" id="KW-0808">Transferase</keyword>
<dbReference type="InterPro" id="IPR019775">
    <property type="entry name" value="WD40_repeat_CS"/>
</dbReference>
<keyword evidence="2" id="KW-0677">Repeat</keyword>
<dbReference type="Proteomes" id="UP001154265">
    <property type="component" value="Unassembled WGS sequence"/>
</dbReference>
<keyword evidence="6" id="KW-0418">Kinase</keyword>
<dbReference type="CDD" id="cd00200">
    <property type="entry name" value="WD40"/>
    <property type="match status" value="1"/>
</dbReference>
<dbReference type="PROSITE" id="PS50082">
    <property type="entry name" value="WD_REPEATS_2"/>
    <property type="match status" value="4"/>
</dbReference>
<evidence type="ECO:0000256" key="1">
    <source>
        <dbReference type="ARBA" id="ARBA00022574"/>
    </source>
</evidence>
<dbReference type="RefSeq" id="WP_277868207.1">
    <property type="nucleotide sequence ID" value="NZ_JAKKUT010000008.1"/>
</dbReference>
<dbReference type="PROSITE" id="PS00678">
    <property type="entry name" value="WD_REPEATS_1"/>
    <property type="match status" value="1"/>
</dbReference>
<organism evidence="6 7">
    <name type="scientific">Candidatus Synechococcus calcipolaris G9</name>
    <dbReference type="NCBI Taxonomy" id="1497997"/>
    <lineage>
        <taxon>Bacteria</taxon>
        <taxon>Bacillati</taxon>
        <taxon>Cyanobacteriota</taxon>
        <taxon>Cyanophyceae</taxon>
        <taxon>Synechococcales</taxon>
        <taxon>Synechococcaceae</taxon>
        <taxon>Synechococcus</taxon>
    </lineage>
</organism>
<keyword evidence="7" id="KW-1185">Reference proteome</keyword>
<dbReference type="CDD" id="cd14014">
    <property type="entry name" value="STKc_PknB_like"/>
    <property type="match status" value="1"/>
</dbReference>
<dbReference type="SUPFAM" id="SSF56112">
    <property type="entry name" value="Protein kinase-like (PK-like)"/>
    <property type="match status" value="1"/>
</dbReference>
<evidence type="ECO:0000313" key="6">
    <source>
        <dbReference type="EMBL" id="MDG2992289.1"/>
    </source>
</evidence>
<dbReference type="Gene3D" id="2.130.10.10">
    <property type="entry name" value="YVTN repeat-like/Quinoprotein amine dehydrogenase"/>
    <property type="match status" value="2"/>
</dbReference>
<proteinExistence type="predicted"/>
<keyword evidence="1 3" id="KW-0853">WD repeat</keyword>
<dbReference type="InterPro" id="IPR001680">
    <property type="entry name" value="WD40_rpt"/>
</dbReference>
<reference evidence="6" key="1">
    <citation type="journal article" date="2022" name="Genome Biol. Evol.">
        <title>A New Gene Family Diagnostic for Intracellular Biomineralization of Amorphous Ca Carbonates by Cyanobacteria.</title>
        <authorList>
            <person name="Benzerara K."/>
            <person name="Duprat E."/>
            <person name="Bitard-Feildel T."/>
            <person name="Caumes G."/>
            <person name="Cassier-Chauvat C."/>
            <person name="Chauvat F."/>
            <person name="Dezi M."/>
            <person name="Diop S.I."/>
            <person name="Gaschignard G."/>
            <person name="Gorgen S."/>
            <person name="Gugger M."/>
            <person name="Lopez-Garcia P."/>
            <person name="Millet M."/>
            <person name="Skouri-Panet F."/>
            <person name="Moreira D."/>
            <person name="Callebaut I."/>
        </authorList>
    </citation>
    <scope>NUCLEOTIDE SEQUENCE</scope>
    <source>
        <strain evidence="6">G9</strain>
    </source>
</reference>
<evidence type="ECO:0000313" key="7">
    <source>
        <dbReference type="Proteomes" id="UP001154265"/>
    </source>
</evidence>
<dbReference type="InterPro" id="IPR000719">
    <property type="entry name" value="Prot_kinase_dom"/>
</dbReference>
<dbReference type="InterPro" id="IPR036322">
    <property type="entry name" value="WD40_repeat_dom_sf"/>
</dbReference>
<dbReference type="EMBL" id="JAKKUT010000008">
    <property type="protein sequence ID" value="MDG2992289.1"/>
    <property type="molecule type" value="Genomic_DNA"/>
</dbReference>
<dbReference type="PANTHER" id="PTHR44129">
    <property type="entry name" value="WD REPEAT-CONTAINING PROTEIN POP1"/>
    <property type="match status" value="1"/>
</dbReference>
<keyword evidence="6" id="KW-0723">Serine/threonine-protein kinase</keyword>
<evidence type="ECO:0000256" key="4">
    <source>
        <dbReference type="PROSITE-ProRule" id="PRU10141"/>
    </source>
</evidence>
<dbReference type="InterPro" id="IPR015943">
    <property type="entry name" value="WD40/YVTN_repeat-like_dom_sf"/>
</dbReference>
<evidence type="ECO:0000256" key="2">
    <source>
        <dbReference type="ARBA" id="ARBA00022737"/>
    </source>
</evidence>
<gene>
    <name evidence="6" type="ORF">L3556_15325</name>
</gene>
<dbReference type="Pfam" id="PF00400">
    <property type="entry name" value="WD40"/>
    <property type="match status" value="6"/>
</dbReference>
<feature type="binding site" evidence="4">
    <location>
        <position position="40"/>
    </location>
    <ligand>
        <name>ATP</name>
        <dbReference type="ChEBI" id="CHEBI:30616"/>
    </ligand>
</feature>
<dbReference type="SUPFAM" id="SSF50978">
    <property type="entry name" value="WD40 repeat-like"/>
    <property type="match status" value="1"/>
</dbReference>
<name>A0ABT6F348_9SYNE</name>
<feature type="domain" description="Protein kinase" evidence="5">
    <location>
        <begin position="10"/>
        <end position="270"/>
    </location>
</feature>
<sequence>MENTILKDRYRIVKKLGYGGFGVTFLAEDKHSFNSRCVVKELAPYDQDPNKFKVLKGIFEREAKALFNLGTHPQIPRFYENFDLNEKFYIIQEFVEGQVLSQKISPGQVWSEADVIKLLKDVLETLNFIHGKGVIHRDLKPENLIQRQEDQRIVVIDFGAVKEVSITQVIEPYSGETRITDIIGTPGYMPPEQRCGKPRDNSDIYALGIIAIQALTGKSPDQLISDPTTLEISWKEWVQVSSKLANILDKMICYDCRNRFESAKEILEFFQNEDTITTEEKEKEREINISINFRVMDKFFHRRQQNQKTLNPDYSGQTPKTPLSNLTRATLSKITTHSHEFHDLVLGQYQKHDITVDQAQDLARNFQELAAIAPIVTRLEDLTILYDVMVEFYDYVDRFRSPQSNYWWSRDYLSQAILPLARSLVLEHQSNKDWKCVQTLNYSSLPALAVAFNPDGHVLAEGGWDRTLRFWDPTTGHLIQSVVGIPGAIRDLAYSPQGDWLAIAGDNGTAQLLDIAANQRVPLKGHLSWVNAVDFSPCGKQLTTGGHDRVLRLWQIDHSSNHTVIFSYPLSAQIWAIAFSPKGTYLAVTTSEGLIYLFDVATQEISLIHTFRGHKSAVKSLAFTQDQFFLFSGSLDKTLRLWNIPLREELWFWDNRDPIEALALSHDRTAIVTGGGFGSMKLWDMGQLQSFRQLIENTGAIVYDLAFNAQGDRLASSHFDGSVRIWQPFPQEESLERSPV</sequence>
<feature type="repeat" description="WD" evidence="3">
    <location>
        <begin position="523"/>
        <end position="564"/>
    </location>
</feature>
<feature type="repeat" description="WD" evidence="3">
    <location>
        <begin position="440"/>
        <end position="481"/>
    </location>
</feature>
<dbReference type="InterPro" id="IPR020472">
    <property type="entry name" value="WD40_PAC1"/>
</dbReference>
<reference evidence="6" key="2">
    <citation type="submission" date="2022-01" db="EMBL/GenBank/DDBJ databases">
        <authorList>
            <person name="Zivanovic Y."/>
            <person name="Moreira D."/>
            <person name="Lopez-Garcia P."/>
        </authorList>
    </citation>
    <scope>NUCLEOTIDE SEQUENCE</scope>
    <source>
        <strain evidence="6">G9</strain>
    </source>
</reference>
<dbReference type="Pfam" id="PF00069">
    <property type="entry name" value="Pkinase"/>
    <property type="match status" value="1"/>
</dbReference>